<dbReference type="InterPro" id="IPR003346">
    <property type="entry name" value="Transposase_20"/>
</dbReference>
<proteinExistence type="predicted"/>
<accession>A0ABX0XVF1</accession>
<feature type="domain" description="Transposase IS116/IS110/IS902 C-terminal" evidence="1">
    <location>
        <begin position="1"/>
        <end position="77"/>
    </location>
</feature>
<comment type="caution">
    <text evidence="2">The sequence shown here is derived from an EMBL/GenBank/DDBJ whole genome shotgun (WGS) entry which is preliminary data.</text>
</comment>
<dbReference type="Proteomes" id="UP000722989">
    <property type="component" value="Unassembled WGS sequence"/>
</dbReference>
<dbReference type="PANTHER" id="PTHR33055">
    <property type="entry name" value="TRANSPOSASE FOR INSERTION SEQUENCE ELEMENT IS1111A"/>
    <property type="match status" value="1"/>
</dbReference>
<name>A0ABX0XVF1_9ACTN</name>
<gene>
    <name evidence="2" type="ORF">HC031_09895</name>
</gene>
<organism evidence="2 3">
    <name type="scientific">Planosporangium thailandense</name>
    <dbReference type="NCBI Taxonomy" id="765197"/>
    <lineage>
        <taxon>Bacteria</taxon>
        <taxon>Bacillati</taxon>
        <taxon>Actinomycetota</taxon>
        <taxon>Actinomycetes</taxon>
        <taxon>Micromonosporales</taxon>
        <taxon>Micromonosporaceae</taxon>
        <taxon>Planosporangium</taxon>
    </lineage>
</organism>
<keyword evidence="3" id="KW-1185">Reference proteome</keyword>
<evidence type="ECO:0000313" key="2">
    <source>
        <dbReference type="EMBL" id="NJC70019.1"/>
    </source>
</evidence>
<evidence type="ECO:0000313" key="3">
    <source>
        <dbReference type="Proteomes" id="UP000722989"/>
    </source>
</evidence>
<evidence type="ECO:0000259" key="1">
    <source>
        <dbReference type="Pfam" id="PF02371"/>
    </source>
</evidence>
<dbReference type="Pfam" id="PF02371">
    <property type="entry name" value="Transposase_20"/>
    <property type="match status" value="1"/>
</dbReference>
<dbReference type="InterPro" id="IPR047650">
    <property type="entry name" value="Transpos_IS110"/>
</dbReference>
<protein>
    <submittedName>
        <fullName evidence="2">IS110 family transposase</fullName>
    </submittedName>
</protein>
<dbReference type="EMBL" id="JAATVY010000005">
    <property type="protein sequence ID" value="NJC70019.1"/>
    <property type="molecule type" value="Genomic_DNA"/>
</dbReference>
<sequence length="111" mass="12324">MGPILAAEFIAHTGGLDRYPNPGALAAHAGLIPVPRQSGRIKDRQRRPHRYHRGLRRVFSQSTLSALNACPASRAYYDKNRAEGKTHRQAAAALSRRRVDALWACIRDNSP</sequence>
<reference evidence="2 3" key="1">
    <citation type="submission" date="2020-03" db="EMBL/GenBank/DDBJ databases">
        <title>WGS of the type strain of Planosporangium spp.</title>
        <authorList>
            <person name="Thawai C."/>
        </authorList>
    </citation>
    <scope>NUCLEOTIDE SEQUENCE [LARGE SCALE GENOMIC DNA]</scope>
    <source>
        <strain evidence="2 3">TBRC 5610</strain>
    </source>
</reference>
<dbReference type="PANTHER" id="PTHR33055:SF3">
    <property type="entry name" value="PUTATIVE TRANSPOSASE FOR IS117-RELATED"/>
    <property type="match status" value="1"/>
</dbReference>